<dbReference type="GO" id="GO:0005604">
    <property type="term" value="C:basement membrane"/>
    <property type="evidence" value="ECO:0000318"/>
    <property type="project" value="GO_Central"/>
</dbReference>
<dbReference type="Gene3D" id="2.10.25.10">
    <property type="entry name" value="Laminin"/>
    <property type="match status" value="2"/>
</dbReference>
<dbReference type="GeneID" id="20214942"/>
<evidence type="ECO:0000259" key="10">
    <source>
        <dbReference type="PROSITE" id="PS50027"/>
    </source>
</evidence>
<dbReference type="Gene3D" id="2.60.120.260">
    <property type="entry name" value="Galactose-binding domain-like"/>
    <property type="match status" value="1"/>
</dbReference>
<evidence type="ECO:0000256" key="5">
    <source>
        <dbReference type="ARBA" id="ARBA00023157"/>
    </source>
</evidence>
<evidence type="ECO:0000256" key="3">
    <source>
        <dbReference type="ARBA" id="ARBA00022729"/>
    </source>
</evidence>
<dbReference type="FunFam" id="2.10.25.10:FF:000048">
    <property type="entry name" value="Netrin 3"/>
    <property type="match status" value="1"/>
</dbReference>
<gene>
    <name evidence="13" type="primary">20214942</name>
    <name evidence="12" type="ORF">HELRODRAFT_73849</name>
</gene>
<feature type="domain" description="Laminin EGF-like" evidence="10">
    <location>
        <begin position="407"/>
        <end position="456"/>
    </location>
</feature>
<comment type="caution">
    <text evidence="8">Lacks conserved residue(s) required for the propagation of feature annotation.</text>
</comment>
<dbReference type="GO" id="GO:0009887">
    <property type="term" value="P:animal organ morphogenesis"/>
    <property type="evidence" value="ECO:0000318"/>
    <property type="project" value="GO_Central"/>
</dbReference>
<reference evidence="13" key="3">
    <citation type="submission" date="2015-06" db="UniProtKB">
        <authorList>
            <consortium name="EnsemblMetazoa"/>
        </authorList>
    </citation>
    <scope>IDENTIFICATION</scope>
</reference>
<feature type="disulfide bond" evidence="8">
    <location>
        <begin position="428"/>
        <end position="437"/>
    </location>
</feature>
<comment type="subcellular location">
    <subcellularLocation>
        <location evidence="1">Secreted</location>
    </subcellularLocation>
</comment>
<dbReference type="PANTHER" id="PTHR10574:SF435">
    <property type="entry name" value="LAMININ SUBUNIT GAMMA-1"/>
    <property type="match status" value="1"/>
</dbReference>
<dbReference type="InterPro" id="IPR002049">
    <property type="entry name" value="LE_dom"/>
</dbReference>
<evidence type="ECO:0000313" key="12">
    <source>
        <dbReference type="EMBL" id="ESO09475.1"/>
    </source>
</evidence>
<dbReference type="SUPFAM" id="SSF57196">
    <property type="entry name" value="EGF/Laminin"/>
    <property type="match status" value="3"/>
</dbReference>
<organism evidence="13 14">
    <name type="scientific">Helobdella robusta</name>
    <name type="common">Californian leech</name>
    <dbReference type="NCBI Taxonomy" id="6412"/>
    <lineage>
        <taxon>Eukaryota</taxon>
        <taxon>Metazoa</taxon>
        <taxon>Spiralia</taxon>
        <taxon>Lophotrochozoa</taxon>
        <taxon>Annelida</taxon>
        <taxon>Clitellata</taxon>
        <taxon>Hirudinea</taxon>
        <taxon>Rhynchobdellida</taxon>
        <taxon>Glossiphoniidae</taxon>
        <taxon>Helobdella</taxon>
    </lineage>
</organism>
<dbReference type="EMBL" id="KB095959">
    <property type="protein sequence ID" value="ESO09475.1"/>
    <property type="molecule type" value="Genomic_DNA"/>
</dbReference>
<keyword evidence="3 9" id="KW-0732">Signal</keyword>
<dbReference type="OMA" id="LAIPWRD"/>
<dbReference type="Proteomes" id="UP000015101">
    <property type="component" value="Unassembled WGS sequence"/>
</dbReference>
<evidence type="ECO:0000256" key="4">
    <source>
        <dbReference type="ARBA" id="ARBA00022737"/>
    </source>
</evidence>
<dbReference type="EMBL" id="AMQM01002974">
    <property type="status" value="NOT_ANNOTATED_CDS"/>
    <property type="molecule type" value="Genomic_DNA"/>
</dbReference>
<keyword evidence="7 8" id="KW-0424">Laminin EGF-like domain</keyword>
<dbReference type="CTD" id="20214942"/>
<evidence type="ECO:0000256" key="6">
    <source>
        <dbReference type="ARBA" id="ARBA00023180"/>
    </source>
</evidence>
<dbReference type="Pfam" id="PF00053">
    <property type="entry name" value="EGF_laminin"/>
    <property type="match status" value="2"/>
</dbReference>
<dbReference type="InterPro" id="IPR056863">
    <property type="entry name" value="LMN_ATRN_NET-like_EGF"/>
</dbReference>
<dbReference type="HOGENOM" id="CLU_018213_4_0_1"/>
<dbReference type="InterPro" id="IPR050440">
    <property type="entry name" value="Laminin/Netrin_ECM"/>
</dbReference>
<dbReference type="CDD" id="cd00055">
    <property type="entry name" value="EGF_Lam"/>
    <property type="match status" value="3"/>
</dbReference>
<evidence type="ECO:0008006" key="15">
    <source>
        <dbReference type="Google" id="ProtNLM"/>
    </source>
</evidence>
<keyword evidence="2" id="KW-0964">Secreted</keyword>
<keyword evidence="6" id="KW-0325">Glycoprotein</keyword>
<feature type="signal peptide" evidence="9">
    <location>
        <begin position="1"/>
        <end position="28"/>
    </location>
</feature>
<proteinExistence type="predicted"/>
<dbReference type="FunFam" id="2.60.120.260:FF:000098">
    <property type="entry name" value="Netrin-A, isoform B"/>
    <property type="match status" value="1"/>
</dbReference>
<dbReference type="Pfam" id="PF00055">
    <property type="entry name" value="Laminin_N"/>
    <property type="match status" value="1"/>
</dbReference>
<dbReference type="Pfam" id="PF24973">
    <property type="entry name" value="EGF_LMN_ATRN"/>
    <property type="match status" value="1"/>
</dbReference>
<reference evidence="14" key="1">
    <citation type="submission" date="2012-12" db="EMBL/GenBank/DDBJ databases">
        <authorList>
            <person name="Hellsten U."/>
            <person name="Grimwood J."/>
            <person name="Chapman J.A."/>
            <person name="Shapiro H."/>
            <person name="Aerts A."/>
            <person name="Otillar R.P."/>
            <person name="Terry A.Y."/>
            <person name="Boore J.L."/>
            <person name="Simakov O."/>
            <person name="Marletaz F."/>
            <person name="Cho S.-J."/>
            <person name="Edsinger-Gonzales E."/>
            <person name="Havlak P."/>
            <person name="Kuo D.-H."/>
            <person name="Larsson T."/>
            <person name="Lv J."/>
            <person name="Arendt D."/>
            <person name="Savage R."/>
            <person name="Osoegawa K."/>
            <person name="de Jong P."/>
            <person name="Lindberg D.R."/>
            <person name="Seaver E.C."/>
            <person name="Weisblat D.A."/>
            <person name="Putnam N.H."/>
            <person name="Grigoriev I.V."/>
            <person name="Rokhsar D.S."/>
        </authorList>
    </citation>
    <scope>NUCLEOTIDE SEQUENCE</scope>
</reference>
<sequence length="456" mass="51094">MSLKISSISTKFHVVLIFIIFLSRVSDASNDVDENNPCYNSEGVAINCQPEFVNAAFGKSVQATSTCGSPAHEFCAQQRQKQQQNGVSSCFVCDTSNPVLSHPPSHLTDPHNSNNLTCWQQQKLRYNLQETNLTISLGKKFEVTYVSLQFCHTRPDSLAIYKSSDFGQTWIPFQFFSSQCEHVYGRKPRNQTNKWNKQEAFCSEDFSQTTNFVGTSRVAFNTLEGRSSNNELDANPILQDWQTATDIRIVFNRLNTRDISPTAQLNSYSFYSMSDVAIGGRCKCNGHASRCAPVAKSRYSKEVKLVCQCQHNTDGDDCERCKPFYMDRPWSRGGRTNTTECVACNCNNHSNKCHFDPEIFALTNNQTGGVCEDCLHNTVGRNCHQCRKGYYRDLSKLLTHKHACKKCHCHQSGSVESSCHPETGQCPCKPGVTGLTCNRCAPGYQQSESILKPCVC</sequence>
<evidence type="ECO:0000259" key="11">
    <source>
        <dbReference type="PROSITE" id="PS51117"/>
    </source>
</evidence>
<dbReference type="eggNOG" id="KOG3512">
    <property type="taxonomic scope" value="Eukaryota"/>
</dbReference>
<keyword evidence="4" id="KW-0677">Repeat</keyword>
<dbReference type="SMART" id="SM00136">
    <property type="entry name" value="LamNT"/>
    <property type="match status" value="1"/>
</dbReference>
<evidence type="ECO:0000313" key="13">
    <source>
        <dbReference type="EnsemblMetazoa" id="HelroP73849"/>
    </source>
</evidence>
<keyword evidence="5 8" id="KW-1015">Disulfide bond</keyword>
<feature type="disulfide bond" evidence="8">
    <location>
        <begin position="407"/>
        <end position="419"/>
    </location>
</feature>
<keyword evidence="14" id="KW-1185">Reference proteome</keyword>
<evidence type="ECO:0000256" key="2">
    <source>
        <dbReference type="ARBA" id="ARBA00022525"/>
    </source>
</evidence>
<dbReference type="PROSITE" id="PS01248">
    <property type="entry name" value="EGF_LAM_1"/>
    <property type="match status" value="1"/>
</dbReference>
<feature type="disulfide bond" evidence="8">
    <location>
        <begin position="409"/>
        <end position="426"/>
    </location>
</feature>
<feature type="domain" description="Laminin N-terminal" evidence="11">
    <location>
        <begin position="44"/>
        <end position="281"/>
    </location>
</feature>
<evidence type="ECO:0000256" key="7">
    <source>
        <dbReference type="ARBA" id="ARBA00023292"/>
    </source>
</evidence>
<dbReference type="FunFam" id="2.10.25.10:FF:000081">
    <property type="entry name" value="Netrin 1"/>
    <property type="match status" value="1"/>
</dbReference>
<dbReference type="OrthoDB" id="5984158at2759"/>
<dbReference type="GO" id="GO:0005576">
    <property type="term" value="C:extracellular region"/>
    <property type="evidence" value="ECO:0007669"/>
    <property type="project" value="UniProtKB-SubCell"/>
</dbReference>
<dbReference type="PANTHER" id="PTHR10574">
    <property type="entry name" value="NETRIN/LAMININ-RELATED"/>
    <property type="match status" value="1"/>
</dbReference>
<dbReference type="RefSeq" id="XP_009012568.1">
    <property type="nucleotide sequence ID" value="XM_009014320.1"/>
</dbReference>
<dbReference type="GO" id="GO:0007411">
    <property type="term" value="P:axon guidance"/>
    <property type="evidence" value="ECO:0000318"/>
    <property type="project" value="GO_Central"/>
</dbReference>
<dbReference type="PROSITE" id="PS50027">
    <property type="entry name" value="EGF_LAM_2"/>
    <property type="match status" value="1"/>
</dbReference>
<dbReference type="InterPro" id="IPR008211">
    <property type="entry name" value="Laminin_N"/>
</dbReference>
<name>T1G1J4_HELRO</name>
<dbReference type="KEGG" id="hro:HELRODRAFT_73849"/>
<protein>
    <recommendedName>
        <fullName evidence="15">Laminin N-terminal domain-containing protein</fullName>
    </recommendedName>
</protein>
<dbReference type="InParanoid" id="T1G1J4"/>
<dbReference type="AlphaFoldDB" id="T1G1J4"/>
<evidence type="ECO:0000313" key="14">
    <source>
        <dbReference type="Proteomes" id="UP000015101"/>
    </source>
</evidence>
<feature type="chain" id="PRO_5010981118" description="Laminin N-terminal domain-containing protein" evidence="9">
    <location>
        <begin position="29"/>
        <end position="456"/>
    </location>
</feature>
<dbReference type="PROSITE" id="PS51117">
    <property type="entry name" value="LAMININ_NTER"/>
    <property type="match status" value="1"/>
</dbReference>
<dbReference type="EnsemblMetazoa" id="HelroT73849">
    <property type="protein sequence ID" value="HelroP73849"/>
    <property type="gene ID" value="HelroG73849"/>
</dbReference>
<reference evidence="12 14" key="2">
    <citation type="journal article" date="2013" name="Nature">
        <title>Insights into bilaterian evolution from three spiralian genomes.</title>
        <authorList>
            <person name="Simakov O."/>
            <person name="Marletaz F."/>
            <person name="Cho S.J."/>
            <person name="Edsinger-Gonzales E."/>
            <person name="Havlak P."/>
            <person name="Hellsten U."/>
            <person name="Kuo D.H."/>
            <person name="Larsson T."/>
            <person name="Lv J."/>
            <person name="Arendt D."/>
            <person name="Savage R."/>
            <person name="Osoegawa K."/>
            <person name="de Jong P."/>
            <person name="Grimwood J."/>
            <person name="Chapman J.A."/>
            <person name="Shapiro H."/>
            <person name="Aerts A."/>
            <person name="Otillar R.P."/>
            <person name="Terry A.Y."/>
            <person name="Boore J.L."/>
            <person name="Grigoriev I.V."/>
            <person name="Lindberg D.R."/>
            <person name="Seaver E.C."/>
            <person name="Weisblat D.A."/>
            <person name="Putnam N.H."/>
            <person name="Rokhsar D.S."/>
        </authorList>
    </citation>
    <scope>NUCLEOTIDE SEQUENCE</scope>
</reference>
<evidence type="ECO:0000256" key="1">
    <source>
        <dbReference type="ARBA" id="ARBA00004613"/>
    </source>
</evidence>
<accession>T1G1J4</accession>
<evidence type="ECO:0000256" key="8">
    <source>
        <dbReference type="PROSITE-ProRule" id="PRU00460"/>
    </source>
</evidence>
<dbReference type="SMART" id="SM00180">
    <property type="entry name" value="EGF_Lam"/>
    <property type="match status" value="3"/>
</dbReference>
<dbReference type="GO" id="GO:0009888">
    <property type="term" value="P:tissue development"/>
    <property type="evidence" value="ECO:0000318"/>
    <property type="project" value="GO_Central"/>
</dbReference>
<evidence type="ECO:0000256" key="9">
    <source>
        <dbReference type="SAM" id="SignalP"/>
    </source>
</evidence>
<dbReference type="STRING" id="6412.T1G1J4"/>